<accession>A0A7J7K1G7</accession>
<reference evidence="1" key="1">
    <citation type="submission" date="2020-06" db="EMBL/GenBank/DDBJ databases">
        <title>Draft genome of Bugula neritina, a colonial animal packing powerful symbionts and potential medicines.</title>
        <authorList>
            <person name="Rayko M."/>
        </authorList>
    </citation>
    <scope>NUCLEOTIDE SEQUENCE [LARGE SCALE GENOMIC DNA]</scope>
    <source>
        <strain evidence="1">Kwan_BN1</strain>
    </source>
</reference>
<evidence type="ECO:0000313" key="1">
    <source>
        <dbReference type="EMBL" id="KAF6032479.1"/>
    </source>
</evidence>
<protein>
    <submittedName>
        <fullName evidence="1">Uncharacterized protein</fullName>
    </submittedName>
</protein>
<gene>
    <name evidence="1" type="ORF">EB796_009209</name>
</gene>
<name>A0A7J7K1G7_BUGNE</name>
<sequence length="87" mass="9852">MAFNPTQNLPNYTLNGSVLEHVNYAKYLGVLLKSDCKFDAHINTKATGNYARKMLSTSQNNRETQVEIGESVRGKDIYCANRHQKCQ</sequence>
<comment type="caution">
    <text evidence="1">The sequence shown here is derived from an EMBL/GenBank/DDBJ whole genome shotgun (WGS) entry which is preliminary data.</text>
</comment>
<proteinExistence type="predicted"/>
<dbReference type="EMBL" id="VXIV02001501">
    <property type="protein sequence ID" value="KAF6032479.1"/>
    <property type="molecule type" value="Genomic_DNA"/>
</dbReference>
<evidence type="ECO:0000313" key="2">
    <source>
        <dbReference type="Proteomes" id="UP000593567"/>
    </source>
</evidence>
<organism evidence="1 2">
    <name type="scientific">Bugula neritina</name>
    <name type="common">Brown bryozoan</name>
    <name type="synonym">Sertularia neritina</name>
    <dbReference type="NCBI Taxonomy" id="10212"/>
    <lineage>
        <taxon>Eukaryota</taxon>
        <taxon>Metazoa</taxon>
        <taxon>Spiralia</taxon>
        <taxon>Lophotrochozoa</taxon>
        <taxon>Bryozoa</taxon>
        <taxon>Gymnolaemata</taxon>
        <taxon>Cheilostomatida</taxon>
        <taxon>Flustrina</taxon>
        <taxon>Buguloidea</taxon>
        <taxon>Bugulidae</taxon>
        <taxon>Bugula</taxon>
    </lineage>
</organism>
<dbReference type="Proteomes" id="UP000593567">
    <property type="component" value="Unassembled WGS sequence"/>
</dbReference>
<keyword evidence="2" id="KW-1185">Reference proteome</keyword>
<dbReference type="AlphaFoldDB" id="A0A7J7K1G7"/>